<dbReference type="InterPro" id="IPR011059">
    <property type="entry name" value="Metal-dep_hydrolase_composite"/>
</dbReference>
<evidence type="ECO:0000313" key="3">
    <source>
        <dbReference type="EMBL" id="MDD2180481.1"/>
    </source>
</evidence>
<protein>
    <submittedName>
        <fullName evidence="3">Amidohydrolase</fullName>
    </submittedName>
</protein>
<dbReference type="SUPFAM" id="SSF51556">
    <property type="entry name" value="Metallo-dependent hydrolases"/>
    <property type="match status" value="1"/>
</dbReference>
<feature type="domain" description="Amidohydrolase 3" evidence="2">
    <location>
        <begin position="85"/>
        <end position="572"/>
    </location>
</feature>
<dbReference type="Gene3D" id="3.10.310.70">
    <property type="match status" value="1"/>
</dbReference>
<evidence type="ECO:0000256" key="1">
    <source>
        <dbReference type="SAM" id="SignalP"/>
    </source>
</evidence>
<dbReference type="RefSeq" id="WP_274114487.1">
    <property type="nucleotide sequence ID" value="NZ_JAPCKI010000023.1"/>
</dbReference>
<proteinExistence type="predicted"/>
<feature type="chain" id="PRO_5046312221" evidence="1">
    <location>
        <begin position="22"/>
        <end position="632"/>
    </location>
</feature>
<dbReference type="PANTHER" id="PTHR22642">
    <property type="entry name" value="IMIDAZOLONEPROPIONASE"/>
    <property type="match status" value="1"/>
</dbReference>
<dbReference type="PANTHER" id="PTHR22642:SF2">
    <property type="entry name" value="PROTEIN LONG AFTER FAR-RED 3"/>
    <property type="match status" value="1"/>
</dbReference>
<evidence type="ECO:0000313" key="4">
    <source>
        <dbReference type="Proteomes" id="UP001148932"/>
    </source>
</evidence>
<organism evidence="3 4">
    <name type="scientific">Acidovorax benzenivorans</name>
    <dbReference type="NCBI Taxonomy" id="2987520"/>
    <lineage>
        <taxon>Bacteria</taxon>
        <taxon>Pseudomonadati</taxon>
        <taxon>Pseudomonadota</taxon>
        <taxon>Betaproteobacteria</taxon>
        <taxon>Burkholderiales</taxon>
        <taxon>Comamonadaceae</taxon>
        <taxon>Acidovorax</taxon>
    </lineage>
</organism>
<dbReference type="Proteomes" id="UP001148932">
    <property type="component" value="Unassembled WGS sequence"/>
</dbReference>
<dbReference type="Pfam" id="PF07969">
    <property type="entry name" value="Amidohydro_3"/>
    <property type="match status" value="1"/>
</dbReference>
<dbReference type="Gene3D" id="2.30.40.10">
    <property type="entry name" value="Urease, subunit C, domain 1"/>
    <property type="match status" value="1"/>
</dbReference>
<dbReference type="SUPFAM" id="SSF51338">
    <property type="entry name" value="Composite domain of metallo-dependent hydrolases"/>
    <property type="match status" value="1"/>
</dbReference>
<comment type="caution">
    <text evidence="3">The sequence shown here is derived from an EMBL/GenBank/DDBJ whole genome shotgun (WGS) entry which is preliminary data.</text>
</comment>
<dbReference type="EMBL" id="JAPCKI010000023">
    <property type="protein sequence ID" value="MDD2180481.1"/>
    <property type="molecule type" value="Genomic_DNA"/>
</dbReference>
<dbReference type="Gene3D" id="3.20.20.140">
    <property type="entry name" value="Metal-dependent hydrolases"/>
    <property type="match status" value="1"/>
</dbReference>
<evidence type="ECO:0000259" key="2">
    <source>
        <dbReference type="Pfam" id="PF07969"/>
    </source>
</evidence>
<feature type="signal peptide" evidence="1">
    <location>
        <begin position="1"/>
        <end position="21"/>
    </location>
</feature>
<reference evidence="3" key="1">
    <citation type="submission" date="2022-10" db="EMBL/GenBank/DDBJ databases">
        <title>Description of microaerobic benzene degrading bacteria.</title>
        <authorList>
            <person name="Bedics A."/>
            <person name="Tancsics A."/>
            <person name="Banerjee S."/>
        </authorList>
    </citation>
    <scope>NUCLEOTIDE SEQUENCE</scope>
    <source>
        <strain evidence="3">D2M1</strain>
    </source>
</reference>
<sequence length="632" mass="68848">MKTKQLISAATLALCAAMGSAQVPGGSDAPVTVYTAKKIITMNPGWPEGTAVAVQGERIVSVGRTLEDLKPWTDRHATMIDRSFEGKVLVPGFVDPHQHVLPMAIVASLPNVAYYDTVMPYGPAKKGLKTKEAVIERLREYDRNMKNPNDVLVAWGYDAVASGGHLDKAQLDAISTTRPIYVWDASEHNGYLNTAMLQRAKLTEAFKKVPGVELDANGDFTGIFIGNNASLPILLPLVGAMLSPENLGPLLQSGADLMRRGGITSYGDLAWGIVNRKLEEGKVAEFLQRPNVALRTNAVINAATYAALPNYIDYVRDLQKSNTNKFRYSGAKFFSDDSFVALGMQIGSPGYVDGHKGIWLTPPERLAADMEPWWNAGFRIHVHSNGQDSQKAVADTLAKLQAEHPRFDHRFTVEHVGILGQTEAEKLGALGAQASVNGWYPYLRGEFNAPHFGTDRSHSSSPLRTMLNAGMKVGLHHDTPVAAPLPLTSMWVAVNRFGQSGKVMAAEERVTAQQALRMVTLDAARMIGMEDIVGSIEAGKMADFTVLEENPLAVKPAHIKDIKIWGVIFGGKKLPESEIRPMASVQVNPPQAAFDLNQASLVLTSHANHDDIHEVLYEVLAQAIAWQETMAH</sequence>
<accession>A0ABT5S3E6</accession>
<dbReference type="InterPro" id="IPR013108">
    <property type="entry name" value="Amidohydro_3"/>
</dbReference>
<dbReference type="CDD" id="cd01300">
    <property type="entry name" value="YtcJ_like"/>
    <property type="match status" value="1"/>
</dbReference>
<dbReference type="InterPro" id="IPR033932">
    <property type="entry name" value="YtcJ-like"/>
</dbReference>
<keyword evidence="1" id="KW-0732">Signal</keyword>
<gene>
    <name evidence="3" type="ORF">OIN59_23850</name>
</gene>
<dbReference type="InterPro" id="IPR032466">
    <property type="entry name" value="Metal_Hydrolase"/>
</dbReference>
<name>A0ABT5S3E6_9BURK</name>
<keyword evidence="4" id="KW-1185">Reference proteome</keyword>